<reference evidence="3" key="1">
    <citation type="journal article" date="2019" name="Int. J. Syst. Evol. Microbiol.">
        <title>The Global Catalogue of Microorganisms (GCM) 10K type strain sequencing project: providing services to taxonomists for standard genome sequencing and annotation.</title>
        <authorList>
            <consortium name="The Broad Institute Genomics Platform"/>
            <consortium name="The Broad Institute Genome Sequencing Center for Infectious Disease"/>
            <person name="Wu L."/>
            <person name="Ma J."/>
        </authorList>
    </citation>
    <scope>NUCLEOTIDE SEQUENCE [LARGE SCALE GENOMIC DNA]</scope>
    <source>
        <strain evidence="3">NBRC 3250</strain>
    </source>
</reference>
<dbReference type="EMBL" id="BSNW01000050">
    <property type="protein sequence ID" value="GLQ70445.1"/>
    <property type="molecule type" value="Genomic_DNA"/>
</dbReference>
<feature type="region of interest" description="Disordered" evidence="1">
    <location>
        <begin position="110"/>
        <end position="133"/>
    </location>
</feature>
<keyword evidence="3" id="KW-1185">Reference proteome</keyword>
<feature type="region of interest" description="Disordered" evidence="1">
    <location>
        <begin position="235"/>
        <end position="262"/>
    </location>
</feature>
<dbReference type="Proteomes" id="UP001156672">
    <property type="component" value="Unassembled WGS sequence"/>
</dbReference>
<accession>A0ABQ5X6A2</accession>
<sequence>MPKDGLSPAENESSQTEGDDFVDNNTPSLPVKETSSAADGKGESVSNKTNQISDLIGNNNSRVISDNGILDKDKKEQNIEFNKSENSIKIENNSFIDSDSIASEKILPEVLNETTPETQAENTTAPPGDEEKISRHADPHVQLYQEESIGNNITHIEMNVGENEKIHIKINGTISKEHRIHINTDNPEVYQSLKEDKSTLIEALSDNSSFVSGAQSTVKADIQISLSLPAFLDMSSRDERQEGNTRSSGSLRGDTPEASTSVAERRFLRGVVDLTV</sequence>
<organism evidence="2 3">
    <name type="scientific">Gluconobacter albidus</name>
    <dbReference type="NCBI Taxonomy" id="318683"/>
    <lineage>
        <taxon>Bacteria</taxon>
        <taxon>Pseudomonadati</taxon>
        <taxon>Pseudomonadota</taxon>
        <taxon>Alphaproteobacteria</taxon>
        <taxon>Acetobacterales</taxon>
        <taxon>Acetobacteraceae</taxon>
        <taxon>Gluconobacter</taxon>
    </lineage>
</organism>
<protein>
    <recommendedName>
        <fullName evidence="4">Flagellar hook-length control protein-like C-terminal domain-containing protein</fullName>
    </recommendedName>
</protein>
<comment type="caution">
    <text evidence="2">The sequence shown here is derived from an EMBL/GenBank/DDBJ whole genome shotgun (WGS) entry which is preliminary data.</text>
</comment>
<name>A0ABQ5X6A2_9PROT</name>
<evidence type="ECO:0008006" key="4">
    <source>
        <dbReference type="Google" id="ProtNLM"/>
    </source>
</evidence>
<feature type="compositionally biased region" description="Polar residues" evidence="1">
    <location>
        <begin position="23"/>
        <end position="37"/>
    </location>
</feature>
<feature type="compositionally biased region" description="Polar residues" evidence="1">
    <location>
        <begin position="112"/>
        <end position="125"/>
    </location>
</feature>
<evidence type="ECO:0000313" key="3">
    <source>
        <dbReference type="Proteomes" id="UP001156672"/>
    </source>
</evidence>
<feature type="region of interest" description="Disordered" evidence="1">
    <location>
        <begin position="1"/>
        <end position="76"/>
    </location>
</feature>
<proteinExistence type="predicted"/>
<feature type="compositionally biased region" description="Polar residues" evidence="1">
    <location>
        <begin position="44"/>
        <end position="64"/>
    </location>
</feature>
<evidence type="ECO:0000313" key="2">
    <source>
        <dbReference type="EMBL" id="GLQ70445.1"/>
    </source>
</evidence>
<evidence type="ECO:0000256" key="1">
    <source>
        <dbReference type="SAM" id="MobiDB-lite"/>
    </source>
</evidence>
<gene>
    <name evidence="2" type="ORF">GCM10007866_28980</name>
</gene>